<keyword evidence="4" id="KW-0406">Ion transport</keyword>
<feature type="region of interest" description="Disordered" evidence="5">
    <location>
        <begin position="173"/>
        <end position="204"/>
    </location>
</feature>
<name>A0A7E4UMZ6_PANRE</name>
<dbReference type="WBParaSite" id="Pan_g10421.t1">
    <property type="protein sequence ID" value="Pan_g10421.t1"/>
    <property type="gene ID" value="Pan_g10421"/>
</dbReference>
<dbReference type="InterPro" id="IPR007274">
    <property type="entry name" value="Cop_transporter"/>
</dbReference>
<feature type="region of interest" description="Disordered" evidence="5">
    <location>
        <begin position="1"/>
        <end position="20"/>
    </location>
</feature>
<accession>A0A7E4UMZ6</accession>
<dbReference type="AlphaFoldDB" id="A0A7E4UMZ6"/>
<evidence type="ECO:0000313" key="7">
    <source>
        <dbReference type="WBParaSite" id="Pan_g10421.t1"/>
    </source>
</evidence>
<evidence type="ECO:0000256" key="4">
    <source>
        <dbReference type="RuleBase" id="RU367022"/>
    </source>
</evidence>
<feature type="transmembrane region" description="Helical" evidence="4">
    <location>
        <begin position="135"/>
        <end position="155"/>
    </location>
</feature>
<feature type="transmembrane region" description="Helical" evidence="4">
    <location>
        <begin position="279"/>
        <end position="299"/>
    </location>
</feature>
<feature type="compositionally biased region" description="Basic and acidic residues" evidence="5">
    <location>
        <begin position="1"/>
        <end position="15"/>
    </location>
</feature>
<keyword evidence="3 4" id="KW-0472">Membrane</keyword>
<keyword evidence="4" id="KW-0187">Copper transport</keyword>
<evidence type="ECO:0000256" key="1">
    <source>
        <dbReference type="ARBA" id="ARBA00022692"/>
    </source>
</evidence>
<keyword evidence="1 4" id="KW-0812">Transmembrane</keyword>
<organism evidence="6 7">
    <name type="scientific">Panagrellus redivivus</name>
    <name type="common">Microworm</name>
    <dbReference type="NCBI Taxonomy" id="6233"/>
    <lineage>
        <taxon>Eukaryota</taxon>
        <taxon>Metazoa</taxon>
        <taxon>Ecdysozoa</taxon>
        <taxon>Nematoda</taxon>
        <taxon>Chromadorea</taxon>
        <taxon>Rhabditida</taxon>
        <taxon>Tylenchina</taxon>
        <taxon>Panagrolaimomorpha</taxon>
        <taxon>Panagrolaimoidea</taxon>
        <taxon>Panagrolaimidae</taxon>
        <taxon>Panagrellus</taxon>
    </lineage>
</organism>
<keyword evidence="4" id="KW-0186">Copper</keyword>
<evidence type="ECO:0000256" key="3">
    <source>
        <dbReference type="ARBA" id="ARBA00023136"/>
    </source>
</evidence>
<dbReference type="PANTHER" id="PTHR12483:SF127">
    <property type="entry name" value="COPPER TRANSPORT PROTEIN"/>
    <property type="match status" value="1"/>
</dbReference>
<sequence length="312" mass="33849">MDHHHDHGHDAHAGHDMGANLTTPSPVAMLASTAATAIVKAIENVTQAVVTAQTTAAPVLSSAAPHLAHDAHGHHDHAGHGSHAVHDHHHAAEVAAAAAGHDHGAHAHGEHMMKMYFHFGFKEVILFNFWEIDSFFGMLLSFIVIFALGALYEGLKTVRIYLQIKEAKRMKKRAHRGNHSVSMSQVEDTSEKTCLPTHSHHNNTSQSLLGNGEGVVYAPTVAVHDDADDANLTFLDFLKGSTKRTTPLFDQFRLLQAGLYCIQITLAYMLMLVAMTYNVYLTAAVVLGAGFGHWLFAVLQSTLSELASDACH</sequence>
<dbReference type="GO" id="GO:0005375">
    <property type="term" value="F:copper ion transmembrane transporter activity"/>
    <property type="evidence" value="ECO:0007669"/>
    <property type="project" value="UniProtKB-UniRule"/>
</dbReference>
<evidence type="ECO:0000256" key="5">
    <source>
        <dbReference type="SAM" id="MobiDB-lite"/>
    </source>
</evidence>
<comment type="similarity">
    <text evidence="4">Belongs to the copper transporter (Ctr) (TC 1.A.56) family. SLC31A subfamily.</text>
</comment>
<feature type="transmembrane region" description="Helical" evidence="4">
    <location>
        <begin position="254"/>
        <end position="273"/>
    </location>
</feature>
<evidence type="ECO:0000313" key="6">
    <source>
        <dbReference type="Proteomes" id="UP000492821"/>
    </source>
</evidence>
<keyword evidence="6" id="KW-1185">Reference proteome</keyword>
<reference evidence="7" key="2">
    <citation type="submission" date="2020-10" db="UniProtKB">
        <authorList>
            <consortium name="WormBaseParasite"/>
        </authorList>
    </citation>
    <scope>IDENTIFICATION</scope>
</reference>
<dbReference type="GO" id="GO:0016020">
    <property type="term" value="C:membrane"/>
    <property type="evidence" value="ECO:0007669"/>
    <property type="project" value="UniProtKB-SubCell"/>
</dbReference>
<evidence type="ECO:0000256" key="2">
    <source>
        <dbReference type="ARBA" id="ARBA00022989"/>
    </source>
</evidence>
<comment type="subcellular location">
    <subcellularLocation>
        <location evidence="4">Membrane</location>
        <topology evidence="4">Multi-pass membrane protein</topology>
    </subcellularLocation>
</comment>
<keyword evidence="2 4" id="KW-1133">Transmembrane helix</keyword>
<proteinExistence type="inferred from homology"/>
<dbReference type="Pfam" id="PF04145">
    <property type="entry name" value="Ctr"/>
    <property type="match status" value="1"/>
</dbReference>
<dbReference type="PANTHER" id="PTHR12483">
    <property type="entry name" value="SOLUTE CARRIER FAMILY 31 COPPER TRANSPORTERS"/>
    <property type="match status" value="1"/>
</dbReference>
<dbReference type="Proteomes" id="UP000492821">
    <property type="component" value="Unassembled WGS sequence"/>
</dbReference>
<keyword evidence="4" id="KW-0813">Transport</keyword>
<protein>
    <recommendedName>
        <fullName evidence="4">Copper transport protein</fullName>
    </recommendedName>
</protein>
<reference evidence="6" key="1">
    <citation type="journal article" date="2013" name="Genetics">
        <title>The draft genome and transcriptome of Panagrellus redivivus are shaped by the harsh demands of a free-living lifestyle.</title>
        <authorList>
            <person name="Srinivasan J."/>
            <person name="Dillman A.R."/>
            <person name="Macchietto M.G."/>
            <person name="Heikkinen L."/>
            <person name="Lakso M."/>
            <person name="Fracchia K.M."/>
            <person name="Antoshechkin I."/>
            <person name="Mortazavi A."/>
            <person name="Wong G."/>
            <person name="Sternberg P.W."/>
        </authorList>
    </citation>
    <scope>NUCLEOTIDE SEQUENCE [LARGE SCALE GENOMIC DNA]</scope>
    <source>
        <strain evidence="6">MT8872</strain>
    </source>
</reference>